<protein>
    <submittedName>
        <fullName evidence="1">Uncharacterized protein</fullName>
    </submittedName>
</protein>
<gene>
    <name evidence="1" type="ORF">RHMOL_Rhmol09G0057900</name>
</gene>
<keyword evidence="2" id="KW-1185">Reference proteome</keyword>
<dbReference type="EMBL" id="CM046396">
    <property type="protein sequence ID" value="KAI8537872.1"/>
    <property type="molecule type" value="Genomic_DNA"/>
</dbReference>
<sequence>MGAGHRDEYFNVYNKKRDAFRCYSDCVVAVLQPAICLYDPKVKRLYPMFWLGSKGQCHRKW</sequence>
<proteinExistence type="predicted"/>
<dbReference type="Proteomes" id="UP001062846">
    <property type="component" value="Chromosome 9"/>
</dbReference>
<comment type="caution">
    <text evidence="1">The sequence shown here is derived from an EMBL/GenBank/DDBJ whole genome shotgun (WGS) entry which is preliminary data.</text>
</comment>
<reference evidence="1" key="1">
    <citation type="submission" date="2022-02" db="EMBL/GenBank/DDBJ databases">
        <title>Plant Genome Project.</title>
        <authorList>
            <person name="Zhang R.-G."/>
        </authorList>
    </citation>
    <scope>NUCLEOTIDE SEQUENCE</scope>
    <source>
        <strain evidence="1">AT1</strain>
    </source>
</reference>
<name>A0ACC0MBD2_RHOML</name>
<evidence type="ECO:0000313" key="1">
    <source>
        <dbReference type="EMBL" id="KAI8537872.1"/>
    </source>
</evidence>
<evidence type="ECO:0000313" key="2">
    <source>
        <dbReference type="Proteomes" id="UP001062846"/>
    </source>
</evidence>
<accession>A0ACC0MBD2</accession>
<organism evidence="1 2">
    <name type="scientific">Rhododendron molle</name>
    <name type="common">Chinese azalea</name>
    <name type="synonym">Azalea mollis</name>
    <dbReference type="NCBI Taxonomy" id="49168"/>
    <lineage>
        <taxon>Eukaryota</taxon>
        <taxon>Viridiplantae</taxon>
        <taxon>Streptophyta</taxon>
        <taxon>Embryophyta</taxon>
        <taxon>Tracheophyta</taxon>
        <taxon>Spermatophyta</taxon>
        <taxon>Magnoliopsida</taxon>
        <taxon>eudicotyledons</taxon>
        <taxon>Gunneridae</taxon>
        <taxon>Pentapetalae</taxon>
        <taxon>asterids</taxon>
        <taxon>Ericales</taxon>
        <taxon>Ericaceae</taxon>
        <taxon>Ericoideae</taxon>
        <taxon>Rhodoreae</taxon>
        <taxon>Rhododendron</taxon>
    </lineage>
</organism>